<dbReference type="Pfam" id="PF01347">
    <property type="entry name" value="Vitellogenin_N"/>
    <property type="match status" value="1"/>
</dbReference>
<dbReference type="InterPro" id="IPR015816">
    <property type="entry name" value="Vitellinogen_b-sht_N"/>
</dbReference>
<keyword evidence="4" id="KW-1185">Reference proteome</keyword>
<sequence>MKMALLVKAILTTSTSHITISKDKFVSYTISEGVMKTANKSRIMHPYQKISLKLKRIDLVETLKISPPEIQNPASTTAYVIVNDTSEWTFGPEYSYDMNITYVIKPDPHDHVQKIQLISTVKCRPKTSDTIFCHLYNITISEIFENYNMTREAQTEQVFEIKFNEHGVEGLVIEPPSRMELVNVLRKIATQFNVIVDRRNIDMSQFMARENSTMGDCAAAYKIMREEAESDTIEEINTDFRLRILPLVDAKPGMTLSIEKSRMGCINPPRYVDFSRGILDMRRFVSKIQVNSNKFETFTEFDGIVRYPTEESEMETLSFKEIIQINLNSIEPAPNELPTLSYPELVDLNTNNDIPSNFIN</sequence>
<proteinExistence type="predicted"/>
<dbReference type="SUPFAM" id="SSF56968">
    <property type="entry name" value="Lipovitellin-phosvitin complex, beta-sheet shell regions"/>
    <property type="match status" value="1"/>
</dbReference>
<evidence type="ECO:0000313" key="4">
    <source>
        <dbReference type="Proteomes" id="UP000078492"/>
    </source>
</evidence>
<accession>A0A151J7S1</accession>
<dbReference type="Proteomes" id="UP000078492">
    <property type="component" value="Unassembled WGS sequence"/>
</dbReference>
<reference evidence="3 4" key="1">
    <citation type="submission" date="2015-09" db="EMBL/GenBank/DDBJ databases">
        <title>Trachymyrmex cornetzi WGS genome.</title>
        <authorList>
            <person name="Nygaard S."/>
            <person name="Hu H."/>
            <person name="Boomsma J."/>
            <person name="Zhang G."/>
        </authorList>
    </citation>
    <scope>NUCLEOTIDE SEQUENCE [LARGE SCALE GENOMIC DNA]</scope>
    <source>
        <strain evidence="3">Tcor2-1</strain>
        <tissue evidence="3">Whole body</tissue>
    </source>
</reference>
<dbReference type="GO" id="GO:0005319">
    <property type="term" value="F:lipid transporter activity"/>
    <property type="evidence" value="ECO:0007669"/>
    <property type="project" value="InterPro"/>
</dbReference>
<dbReference type="STRING" id="471704.A0A151J7S1"/>
<dbReference type="InterPro" id="IPR015819">
    <property type="entry name" value="Lipid_transp_b-sht_shell"/>
</dbReference>
<dbReference type="InterPro" id="IPR001747">
    <property type="entry name" value="Vitellogenin_N"/>
</dbReference>
<evidence type="ECO:0000313" key="3">
    <source>
        <dbReference type="EMBL" id="KYN20053.1"/>
    </source>
</evidence>
<dbReference type="Gene3D" id="2.30.230.10">
    <property type="entry name" value="Lipovitellin, beta-sheet shell regions, chain A"/>
    <property type="match status" value="1"/>
</dbReference>
<organism evidence="3 4">
    <name type="scientific">Trachymyrmex cornetzi</name>
    <dbReference type="NCBI Taxonomy" id="471704"/>
    <lineage>
        <taxon>Eukaryota</taxon>
        <taxon>Metazoa</taxon>
        <taxon>Ecdysozoa</taxon>
        <taxon>Arthropoda</taxon>
        <taxon>Hexapoda</taxon>
        <taxon>Insecta</taxon>
        <taxon>Pterygota</taxon>
        <taxon>Neoptera</taxon>
        <taxon>Endopterygota</taxon>
        <taxon>Hymenoptera</taxon>
        <taxon>Apocrita</taxon>
        <taxon>Aculeata</taxon>
        <taxon>Formicoidea</taxon>
        <taxon>Formicidae</taxon>
        <taxon>Myrmicinae</taxon>
        <taxon>Trachymyrmex</taxon>
    </lineage>
</organism>
<feature type="domain" description="Vitellogenin" evidence="2">
    <location>
        <begin position="106"/>
        <end position="229"/>
    </location>
</feature>
<name>A0A151J7S1_9HYME</name>
<keyword evidence="1" id="KW-0732">Signal</keyword>
<evidence type="ECO:0000256" key="1">
    <source>
        <dbReference type="ARBA" id="ARBA00022729"/>
    </source>
</evidence>
<gene>
    <name evidence="3" type="ORF">ALC57_07627</name>
</gene>
<dbReference type="AlphaFoldDB" id="A0A151J7S1"/>
<dbReference type="EMBL" id="KQ979640">
    <property type="protein sequence ID" value="KYN20053.1"/>
    <property type="molecule type" value="Genomic_DNA"/>
</dbReference>
<evidence type="ECO:0000259" key="2">
    <source>
        <dbReference type="Pfam" id="PF01347"/>
    </source>
</evidence>
<protein>
    <recommendedName>
        <fullName evidence="2">Vitellogenin domain-containing protein</fullName>
    </recommendedName>
</protein>